<gene>
    <name evidence="1" type="ORF">T11_4679</name>
</gene>
<reference evidence="1 2" key="1">
    <citation type="submission" date="2015-01" db="EMBL/GenBank/DDBJ databases">
        <title>Evolution of Trichinella species and genotypes.</title>
        <authorList>
            <person name="Korhonen P.K."/>
            <person name="Edoardo P."/>
            <person name="Giuseppe L.R."/>
            <person name="Gasser R.B."/>
        </authorList>
    </citation>
    <scope>NUCLEOTIDE SEQUENCE [LARGE SCALE GENOMIC DNA]</scope>
    <source>
        <strain evidence="1">ISS1029</strain>
    </source>
</reference>
<protein>
    <submittedName>
        <fullName evidence="1">Uncharacterized protein</fullName>
    </submittedName>
</protein>
<dbReference type="AlphaFoldDB" id="A0A0V1GGR9"/>
<dbReference type="Proteomes" id="UP000055024">
    <property type="component" value="Unassembled WGS sequence"/>
</dbReference>
<sequence length="66" mass="8109">MIYYENELKHSIEWNRETSEFNGNRGVLHLFFTENVNVRNENHRIRRLFMVALRAGKKFSLMQFLY</sequence>
<comment type="caution">
    <text evidence="1">The sequence shown here is derived from an EMBL/GenBank/DDBJ whole genome shotgun (WGS) entry which is preliminary data.</text>
</comment>
<accession>A0A0V1GGR9</accession>
<evidence type="ECO:0000313" key="1">
    <source>
        <dbReference type="EMBL" id="KRY97464.1"/>
    </source>
</evidence>
<name>A0A0V1GGR9_9BILA</name>
<evidence type="ECO:0000313" key="2">
    <source>
        <dbReference type="Proteomes" id="UP000055024"/>
    </source>
</evidence>
<organism evidence="1 2">
    <name type="scientific">Trichinella zimbabwensis</name>
    <dbReference type="NCBI Taxonomy" id="268475"/>
    <lineage>
        <taxon>Eukaryota</taxon>
        <taxon>Metazoa</taxon>
        <taxon>Ecdysozoa</taxon>
        <taxon>Nematoda</taxon>
        <taxon>Enoplea</taxon>
        <taxon>Dorylaimia</taxon>
        <taxon>Trichinellida</taxon>
        <taxon>Trichinellidae</taxon>
        <taxon>Trichinella</taxon>
    </lineage>
</organism>
<keyword evidence="2" id="KW-1185">Reference proteome</keyword>
<proteinExistence type="predicted"/>
<dbReference type="EMBL" id="JYDP01002034">
    <property type="protein sequence ID" value="KRY97464.1"/>
    <property type="molecule type" value="Genomic_DNA"/>
</dbReference>